<evidence type="ECO:0000313" key="2">
    <source>
        <dbReference type="EMBL" id="MBM3273621.1"/>
    </source>
</evidence>
<dbReference type="Proteomes" id="UP000703893">
    <property type="component" value="Unassembled WGS sequence"/>
</dbReference>
<proteinExistence type="predicted"/>
<dbReference type="AlphaFoldDB" id="A0A938BJX1"/>
<feature type="region of interest" description="Disordered" evidence="1">
    <location>
        <begin position="1"/>
        <end position="78"/>
    </location>
</feature>
<dbReference type="EMBL" id="VGJX01000015">
    <property type="protein sequence ID" value="MBM3273621.1"/>
    <property type="molecule type" value="Genomic_DNA"/>
</dbReference>
<feature type="region of interest" description="Disordered" evidence="1">
    <location>
        <begin position="333"/>
        <end position="352"/>
    </location>
</feature>
<sequence>MVKRAKEVEEAKKAAEEAARKAADELTKTPAPGREKEAPKEILGQAAEILGKTPRPQRATLAGDPTRTAPPPKPRYESISSQKGFLGRVWDRISSWGGTAVDGVTWAGGKIWSFARPLVGKLWDGIKWVGDKTRITDALKWLGPKIAQGFEWFRQKVQRLVLGVSFEDFKTRKVVADPGDVNRPDWHEIEKAKKEIESRAAEEKSAVDKLSPEQKKQYEALAKLTEGRPLSRWALQNLLFGGKLTGDKALRGEKTLLEELDRLATQSLGDGIKREDIVSDLVAEIENPVRINQQGKGTCVAATAQILLARKHPAEYARIVADLARPVGEAKTAKGGTLKRNNDWADSSDAGRSVPSRLIQPALMDMGQMLPQPILDYDNTKDKTVLGPIPLAGGLTGGGSATINTELQNRDYDSHMFFHWNRSSKWNKVKEALEQGKGPIPCGLIWGSGGGHQLQIDKVENGTVHYTNPWGQLETMDEAEFKAHIVNAEIPK</sequence>
<feature type="compositionally biased region" description="Basic and acidic residues" evidence="1">
    <location>
        <begin position="1"/>
        <end position="40"/>
    </location>
</feature>
<accession>A0A938BJX1</accession>
<organism evidence="2 3">
    <name type="scientific">Candidatus Tanganyikabacteria bacterium</name>
    <dbReference type="NCBI Taxonomy" id="2961651"/>
    <lineage>
        <taxon>Bacteria</taxon>
        <taxon>Bacillati</taxon>
        <taxon>Candidatus Sericytochromatia</taxon>
        <taxon>Candidatus Tanganyikabacteria</taxon>
    </lineage>
</organism>
<comment type="caution">
    <text evidence="2">The sequence shown here is derived from an EMBL/GenBank/DDBJ whole genome shotgun (WGS) entry which is preliminary data.</text>
</comment>
<reference evidence="2 3" key="1">
    <citation type="submission" date="2019-03" db="EMBL/GenBank/DDBJ databases">
        <title>Lake Tanganyika Metagenome-Assembled Genomes (MAGs).</title>
        <authorList>
            <person name="Tran P."/>
        </authorList>
    </citation>
    <scope>NUCLEOTIDE SEQUENCE [LARGE SCALE GENOMIC DNA]</scope>
    <source>
        <strain evidence="2">K_DeepCast_65m_m2_236</strain>
    </source>
</reference>
<evidence type="ECO:0000313" key="3">
    <source>
        <dbReference type="Proteomes" id="UP000703893"/>
    </source>
</evidence>
<protein>
    <submittedName>
        <fullName evidence="2">Uncharacterized protein</fullName>
    </submittedName>
</protein>
<evidence type="ECO:0000256" key="1">
    <source>
        <dbReference type="SAM" id="MobiDB-lite"/>
    </source>
</evidence>
<gene>
    <name evidence="2" type="ORF">FJZ00_00605</name>
</gene>
<name>A0A938BJX1_9BACT</name>